<sequence length="298" mass="33911">MIIVTSGTKYTDVDVLACATAYSDLLNLLNKPATAVLYGPLNASITKTVKSWKLNYKSRHSPKPKDCFVLVDTSNPDVFLNKVNLDNVIEIYDHHFGWEKYWSAKLGRNSHIEHVGACATLIWEEFRKKKLTNKVSKTSARLLLTAIVSNTLNFKSSVTINRDKNAYKELSKYARLGNNWAQKYFREVEENVYQNPDASLKNDSKGLSDIAIGQIELWDSSKFFSKYLPIAKKVLTGFGNPKWFLTSPSISEGVNYIYSENDEVKFLLSKHIGAKFEGDIGKTRKLWLRKEILKVLNL</sequence>
<dbReference type="SUPFAM" id="SSF64182">
    <property type="entry name" value="DHH phosphoesterases"/>
    <property type="match status" value="1"/>
</dbReference>
<evidence type="ECO:0000313" key="1">
    <source>
        <dbReference type="EMBL" id="OGM53777.1"/>
    </source>
</evidence>
<dbReference type="PANTHER" id="PTHR47618:SF1">
    <property type="entry name" value="BIFUNCTIONAL OLIGORIBONUCLEASE AND PAP PHOSPHATASE NRNA"/>
    <property type="match status" value="1"/>
</dbReference>
<gene>
    <name evidence="1" type="ORF">A3E44_05155</name>
</gene>
<proteinExistence type="predicted"/>
<dbReference type="EMBL" id="MGGW01000020">
    <property type="protein sequence ID" value="OGM53777.1"/>
    <property type="molecule type" value="Genomic_DNA"/>
</dbReference>
<name>A0A1F8APR8_9BACT</name>
<dbReference type="Proteomes" id="UP000178603">
    <property type="component" value="Unassembled WGS sequence"/>
</dbReference>
<organism evidence="1 2">
    <name type="scientific">Candidatus Woesebacteria bacterium RIFCSPHIGHO2_12_FULL_41_24</name>
    <dbReference type="NCBI Taxonomy" id="1802510"/>
    <lineage>
        <taxon>Bacteria</taxon>
        <taxon>Candidatus Woeseibacteriota</taxon>
    </lineage>
</organism>
<evidence type="ECO:0000313" key="2">
    <source>
        <dbReference type="Proteomes" id="UP000178603"/>
    </source>
</evidence>
<dbReference type="InterPro" id="IPR038763">
    <property type="entry name" value="DHH_sf"/>
</dbReference>
<dbReference type="AlphaFoldDB" id="A0A1F8APR8"/>
<reference evidence="1 2" key="1">
    <citation type="journal article" date="2016" name="Nat. Commun.">
        <title>Thousands of microbial genomes shed light on interconnected biogeochemical processes in an aquifer system.</title>
        <authorList>
            <person name="Anantharaman K."/>
            <person name="Brown C.T."/>
            <person name="Hug L.A."/>
            <person name="Sharon I."/>
            <person name="Castelle C.J."/>
            <person name="Probst A.J."/>
            <person name="Thomas B.C."/>
            <person name="Singh A."/>
            <person name="Wilkins M.J."/>
            <person name="Karaoz U."/>
            <person name="Brodie E.L."/>
            <person name="Williams K.H."/>
            <person name="Hubbard S.S."/>
            <person name="Banfield J.F."/>
        </authorList>
    </citation>
    <scope>NUCLEOTIDE SEQUENCE [LARGE SCALE GENOMIC DNA]</scope>
</reference>
<protein>
    <submittedName>
        <fullName evidence="1">Uncharacterized protein</fullName>
    </submittedName>
</protein>
<comment type="caution">
    <text evidence="1">The sequence shown here is derived from an EMBL/GenBank/DDBJ whole genome shotgun (WGS) entry which is preliminary data.</text>
</comment>
<dbReference type="Gene3D" id="3.90.1640.10">
    <property type="entry name" value="inorganic pyrophosphatase (n-terminal core)"/>
    <property type="match status" value="1"/>
</dbReference>
<accession>A0A1F8APR8</accession>
<dbReference type="PANTHER" id="PTHR47618">
    <property type="entry name" value="BIFUNCTIONAL OLIGORIBONUCLEASE AND PAP PHOSPHATASE NRNA"/>
    <property type="match status" value="1"/>
</dbReference>
<dbReference type="InterPro" id="IPR051319">
    <property type="entry name" value="Oligoribo/pAp-PDE_c-di-AMP_PDE"/>
</dbReference>